<evidence type="ECO:0000313" key="2">
    <source>
        <dbReference type="EMBL" id="TFW20113.1"/>
    </source>
</evidence>
<gene>
    <name evidence="2" type="ORF">E4L98_15400</name>
</gene>
<keyword evidence="3" id="KW-1185">Reference proteome</keyword>
<proteinExistence type="predicted"/>
<dbReference type="OrthoDB" id="8707817at2"/>
<feature type="compositionally biased region" description="Polar residues" evidence="1">
    <location>
        <begin position="58"/>
        <end position="80"/>
    </location>
</feature>
<name>A0A4Y9SG09_9BURK</name>
<sequence>MAGKSTGGKVASTAGRTLSNPNASAIQRSLAGSALAQSGTNKATGKAMEAKASGALHNPNSSATTKQLAGSLTSQSIKKR</sequence>
<dbReference type="AlphaFoldDB" id="A0A4Y9SG09"/>
<organism evidence="2 3">
    <name type="scientific">Duganella callida</name>
    <dbReference type="NCBI Taxonomy" id="2561932"/>
    <lineage>
        <taxon>Bacteria</taxon>
        <taxon>Pseudomonadati</taxon>
        <taxon>Pseudomonadota</taxon>
        <taxon>Betaproteobacteria</taxon>
        <taxon>Burkholderiales</taxon>
        <taxon>Oxalobacteraceae</taxon>
        <taxon>Telluria group</taxon>
        <taxon>Duganella</taxon>
    </lineage>
</organism>
<feature type="region of interest" description="Disordered" evidence="1">
    <location>
        <begin position="1"/>
        <end position="80"/>
    </location>
</feature>
<reference evidence="2 3" key="1">
    <citation type="submission" date="2019-03" db="EMBL/GenBank/DDBJ databases">
        <title>Draft Genome Sequence of Duganella callidus sp. nov., a Novel Duganella Species Isolated from Cultivated Soil.</title>
        <authorList>
            <person name="Raths R."/>
            <person name="Peta V."/>
            <person name="Bucking H."/>
        </authorList>
    </citation>
    <scope>NUCLEOTIDE SEQUENCE [LARGE SCALE GENOMIC DNA]</scope>
    <source>
        <strain evidence="2 3">DN04</strain>
    </source>
</reference>
<protein>
    <submittedName>
        <fullName evidence="2">Uncharacterized protein</fullName>
    </submittedName>
</protein>
<dbReference type="EMBL" id="SPVG01000156">
    <property type="protein sequence ID" value="TFW20113.1"/>
    <property type="molecule type" value="Genomic_DNA"/>
</dbReference>
<dbReference type="RefSeq" id="WP_135202439.1">
    <property type="nucleotide sequence ID" value="NZ_SPVG01000156.1"/>
</dbReference>
<dbReference type="Proteomes" id="UP000297729">
    <property type="component" value="Unassembled WGS sequence"/>
</dbReference>
<feature type="compositionally biased region" description="Polar residues" evidence="1">
    <location>
        <begin position="14"/>
        <end position="27"/>
    </location>
</feature>
<evidence type="ECO:0000256" key="1">
    <source>
        <dbReference type="SAM" id="MobiDB-lite"/>
    </source>
</evidence>
<comment type="caution">
    <text evidence="2">The sequence shown here is derived from an EMBL/GenBank/DDBJ whole genome shotgun (WGS) entry which is preliminary data.</text>
</comment>
<evidence type="ECO:0000313" key="3">
    <source>
        <dbReference type="Proteomes" id="UP000297729"/>
    </source>
</evidence>
<accession>A0A4Y9SG09</accession>